<protein>
    <submittedName>
        <fullName evidence="2">Hemerythrin domain-containing protein</fullName>
    </submittedName>
</protein>
<keyword evidence="3" id="KW-1185">Reference proteome</keyword>
<evidence type="ECO:0000259" key="1">
    <source>
        <dbReference type="Pfam" id="PF01814"/>
    </source>
</evidence>
<proteinExistence type="predicted"/>
<dbReference type="RefSeq" id="WP_187760957.1">
    <property type="nucleotide sequence ID" value="NZ_CP061038.1"/>
</dbReference>
<dbReference type="Pfam" id="PF01814">
    <property type="entry name" value="Hemerythrin"/>
    <property type="match status" value="1"/>
</dbReference>
<feature type="domain" description="Hemerythrin-like" evidence="1">
    <location>
        <begin position="3"/>
        <end position="133"/>
    </location>
</feature>
<dbReference type="AlphaFoldDB" id="A0A7H0LG26"/>
<gene>
    <name evidence="2" type="ORF">H3Z74_18050</name>
</gene>
<organism evidence="2 3">
    <name type="scientific">Sphingomonas alpina</name>
    <dbReference type="NCBI Taxonomy" id="653931"/>
    <lineage>
        <taxon>Bacteria</taxon>
        <taxon>Pseudomonadati</taxon>
        <taxon>Pseudomonadota</taxon>
        <taxon>Alphaproteobacteria</taxon>
        <taxon>Sphingomonadales</taxon>
        <taxon>Sphingomonadaceae</taxon>
        <taxon>Sphingomonas</taxon>
    </lineage>
</organism>
<dbReference type="InterPro" id="IPR012312">
    <property type="entry name" value="Hemerythrin-like"/>
</dbReference>
<name>A0A7H0LG26_9SPHN</name>
<accession>A0A7H0LG26</accession>
<dbReference type="EMBL" id="CP061038">
    <property type="protein sequence ID" value="QNQ08629.1"/>
    <property type="molecule type" value="Genomic_DNA"/>
</dbReference>
<dbReference type="Gene3D" id="1.20.120.520">
    <property type="entry name" value="nmb1532 protein domain like"/>
    <property type="match status" value="1"/>
</dbReference>
<sequence length="187" mass="21316">MTMLTRLLRDHDKLRAIGADLAVLVSSREPCDSEELMQKRCEMTRTVHRHLAYEERQLFRRLRDDPDPLSRRAANDCMAGIEQLHIAYKAHVAMWTAKEIAARWPDFQKAVKILIIGMRIRLDREERELFPLIAETEELGSPWLPGTRNWAGDGIAIQSVIKRPGTACAPAPSFTEQASAKISRQIS</sequence>
<dbReference type="KEGG" id="spap:H3Z74_18050"/>
<evidence type="ECO:0000313" key="3">
    <source>
        <dbReference type="Proteomes" id="UP000516148"/>
    </source>
</evidence>
<reference evidence="2 3" key="1">
    <citation type="submission" date="2020-09" db="EMBL/GenBank/DDBJ databases">
        <title>Sphingomonas sp., a new species isolated from pork steak.</title>
        <authorList>
            <person name="Heidler von Heilborn D."/>
        </authorList>
    </citation>
    <scope>NUCLEOTIDE SEQUENCE [LARGE SCALE GENOMIC DNA]</scope>
    <source>
        <strain evidence="3">S8-3T</strain>
    </source>
</reference>
<evidence type="ECO:0000313" key="2">
    <source>
        <dbReference type="EMBL" id="QNQ08629.1"/>
    </source>
</evidence>
<dbReference type="Proteomes" id="UP000516148">
    <property type="component" value="Chromosome"/>
</dbReference>